<dbReference type="EMBL" id="DF830120">
    <property type="protein sequence ID" value="GAK68223.1"/>
    <property type="molecule type" value="Genomic_DNA"/>
</dbReference>
<sequence length="159" mass="18052">MPTIINHRIPSTMTPHEQCRPTFPLPDTAENRRRTLEDFPGIDEDLEVGFKVTNRGCGNCKRNGKHCTFGTGLKRQNDAKGEEHCHHPRHHGPTACPFERKLQAPQREEAIALIEEVRIVEISGRGATQSQEDLMREKLYVALFRDAPKQPPSHSILQT</sequence>
<gene>
    <name evidence="1" type="ORF">PAN0_053c6460</name>
</gene>
<dbReference type="OrthoDB" id="5303703at2759"/>
<dbReference type="HOGENOM" id="CLU_1660500_0_0_1"/>
<evidence type="ECO:0000313" key="2">
    <source>
        <dbReference type="Proteomes" id="UP000053758"/>
    </source>
</evidence>
<dbReference type="AlphaFoldDB" id="A0A081CNH7"/>
<accession>A0A081CNH7</accession>
<protein>
    <submittedName>
        <fullName evidence="1">Uncharacterized protein</fullName>
    </submittedName>
</protein>
<reference evidence="2" key="1">
    <citation type="journal article" date="2014" name="Genome Announc.">
        <title>Draft Genome Sequence of the Yeast Pseudozyma antarctica Type Strain JCM10317, a Producer of the Glycolipid Biosurfactants, Mannosylerythritol Lipids.</title>
        <authorList>
            <person name="Saika A."/>
            <person name="Koike H."/>
            <person name="Hori T."/>
            <person name="Fukuoka T."/>
            <person name="Sato S."/>
            <person name="Habe H."/>
            <person name="Kitamoto D."/>
            <person name="Morita T."/>
        </authorList>
    </citation>
    <scope>NUCLEOTIDE SEQUENCE [LARGE SCALE GENOMIC DNA]</scope>
    <source>
        <strain evidence="2">JCM 10317</strain>
    </source>
</reference>
<keyword evidence="2" id="KW-1185">Reference proteome</keyword>
<proteinExistence type="predicted"/>
<dbReference type="Proteomes" id="UP000053758">
    <property type="component" value="Unassembled WGS sequence"/>
</dbReference>
<organism evidence="1 2">
    <name type="scientific">Pseudozyma antarctica</name>
    <name type="common">Yeast</name>
    <name type="synonym">Candida antarctica</name>
    <dbReference type="NCBI Taxonomy" id="84753"/>
    <lineage>
        <taxon>Eukaryota</taxon>
        <taxon>Fungi</taxon>
        <taxon>Dikarya</taxon>
        <taxon>Basidiomycota</taxon>
        <taxon>Ustilaginomycotina</taxon>
        <taxon>Ustilaginomycetes</taxon>
        <taxon>Ustilaginales</taxon>
        <taxon>Ustilaginaceae</taxon>
        <taxon>Moesziomyces</taxon>
    </lineage>
</organism>
<evidence type="ECO:0000313" key="1">
    <source>
        <dbReference type="EMBL" id="GAK68223.1"/>
    </source>
</evidence>
<name>A0A081CNH7_PSEA2</name>
<dbReference type="GeneID" id="26307268"/>
<dbReference type="RefSeq" id="XP_014653573.1">
    <property type="nucleotide sequence ID" value="XM_014798087.1"/>
</dbReference>